<dbReference type="EMBL" id="MU150420">
    <property type="protein sequence ID" value="KAF9456504.1"/>
    <property type="molecule type" value="Genomic_DNA"/>
</dbReference>
<sequence>MYSAVLPTLALLSLLGAIVPVSADAEQDFNLAISCRQQNNALFKGPAGDCRCDSPTASPGTGWSKCAAPTGDVQYGLSICLSSSTTGTSEAKCIIECSGEAELTADKKGCNLYPSAGGVTLETFLDNQAPTKYVGAYAYYQSGSGCAYARESDIVRDGGKVCKNEPRPENSVPACVWNVLLIVLLNVLLRSGWIKPPILVLPNPLVIRVVIKVVIREGTANRRNVFLHPIQPLPAQATSADATVVQLLPRPLLPSVNPLQVDTARQAARPLALLRRSVLSSVMPITSPPPTNLTVNLQLQPQPSQKTNVHQKKLDPRNRVVWTYVLRYLLLPTPETATMTCKHDAGLVNARCTVADCPSGNAPSTTNPLECASSDGTPGRLNGNTDCANGKDRLFHKALMSVYVLSGRFASRRWMGSLLVHEGYHPRQMFDCMFPSPWSNLITLWGSAVTHHSANALVMAPKDNHLSNYEAYLWRSVNFVSLKPKCSEELLATHWLRTPYSSVINHSGYPFF</sequence>
<feature type="chain" id="PRO_5040133040" evidence="1">
    <location>
        <begin position="24"/>
        <end position="512"/>
    </location>
</feature>
<accession>A0A9P6CCX5</accession>
<feature type="signal peptide" evidence="1">
    <location>
        <begin position="1"/>
        <end position="23"/>
    </location>
</feature>
<evidence type="ECO:0000256" key="1">
    <source>
        <dbReference type="SAM" id="SignalP"/>
    </source>
</evidence>
<comment type="caution">
    <text evidence="2">The sequence shown here is derived from an EMBL/GenBank/DDBJ whole genome shotgun (WGS) entry which is preliminary data.</text>
</comment>
<proteinExistence type="predicted"/>
<gene>
    <name evidence="2" type="ORF">BDZ94DRAFT_1302491</name>
</gene>
<name>A0A9P6CCX5_9AGAR</name>
<dbReference type="AlphaFoldDB" id="A0A9P6CCX5"/>
<organism evidence="2 3">
    <name type="scientific">Collybia nuda</name>
    <dbReference type="NCBI Taxonomy" id="64659"/>
    <lineage>
        <taxon>Eukaryota</taxon>
        <taxon>Fungi</taxon>
        <taxon>Dikarya</taxon>
        <taxon>Basidiomycota</taxon>
        <taxon>Agaricomycotina</taxon>
        <taxon>Agaricomycetes</taxon>
        <taxon>Agaricomycetidae</taxon>
        <taxon>Agaricales</taxon>
        <taxon>Tricholomatineae</taxon>
        <taxon>Clitocybaceae</taxon>
        <taxon>Collybia</taxon>
    </lineage>
</organism>
<keyword evidence="1" id="KW-0732">Signal</keyword>
<reference evidence="2" key="1">
    <citation type="submission" date="2020-11" db="EMBL/GenBank/DDBJ databases">
        <authorList>
            <consortium name="DOE Joint Genome Institute"/>
            <person name="Ahrendt S."/>
            <person name="Riley R."/>
            <person name="Andreopoulos W."/>
            <person name="Labutti K."/>
            <person name="Pangilinan J."/>
            <person name="Ruiz-Duenas F.J."/>
            <person name="Barrasa J.M."/>
            <person name="Sanchez-Garcia M."/>
            <person name="Camarero S."/>
            <person name="Miyauchi S."/>
            <person name="Serrano A."/>
            <person name="Linde D."/>
            <person name="Babiker R."/>
            <person name="Drula E."/>
            <person name="Ayuso-Fernandez I."/>
            <person name="Pacheco R."/>
            <person name="Padilla G."/>
            <person name="Ferreira P."/>
            <person name="Barriuso J."/>
            <person name="Kellner H."/>
            <person name="Castanera R."/>
            <person name="Alfaro M."/>
            <person name="Ramirez L."/>
            <person name="Pisabarro A.G."/>
            <person name="Kuo A."/>
            <person name="Tritt A."/>
            <person name="Lipzen A."/>
            <person name="He G."/>
            <person name="Yan M."/>
            <person name="Ng V."/>
            <person name="Cullen D."/>
            <person name="Martin F."/>
            <person name="Rosso M.-N."/>
            <person name="Henrissat B."/>
            <person name="Hibbett D."/>
            <person name="Martinez A.T."/>
            <person name="Grigoriev I.V."/>
        </authorList>
    </citation>
    <scope>NUCLEOTIDE SEQUENCE</scope>
    <source>
        <strain evidence="2">CBS 247.69</strain>
    </source>
</reference>
<evidence type="ECO:0000313" key="3">
    <source>
        <dbReference type="Proteomes" id="UP000807353"/>
    </source>
</evidence>
<evidence type="ECO:0000313" key="2">
    <source>
        <dbReference type="EMBL" id="KAF9456504.1"/>
    </source>
</evidence>
<dbReference type="Proteomes" id="UP000807353">
    <property type="component" value="Unassembled WGS sequence"/>
</dbReference>
<protein>
    <submittedName>
        <fullName evidence="2">Uncharacterized protein</fullName>
    </submittedName>
</protein>
<keyword evidence="3" id="KW-1185">Reference proteome</keyword>